<sequence length="73" mass="8419">MIPEVILIYKIIKIRIMQNKILRMLMVFVILFSFTSCEVIGDIFKAGMGFGIFIVIFIIAIIIFIFAKLFGNK</sequence>
<keyword evidence="1" id="KW-0812">Transmembrane</keyword>
<keyword evidence="3" id="KW-1185">Reference proteome</keyword>
<dbReference type="EMBL" id="MUHA01000004">
    <property type="protein sequence ID" value="OXB02628.1"/>
    <property type="molecule type" value="Genomic_DNA"/>
</dbReference>
<evidence type="ECO:0000313" key="3">
    <source>
        <dbReference type="Proteomes" id="UP000198336"/>
    </source>
</evidence>
<keyword evidence="1" id="KW-0472">Membrane</keyword>
<evidence type="ECO:0000256" key="1">
    <source>
        <dbReference type="SAM" id="Phobius"/>
    </source>
</evidence>
<organism evidence="2 3">
    <name type="scientific">Flavobacterium oncorhynchi</name>
    <dbReference type="NCBI Taxonomy" id="728056"/>
    <lineage>
        <taxon>Bacteria</taxon>
        <taxon>Pseudomonadati</taxon>
        <taxon>Bacteroidota</taxon>
        <taxon>Flavobacteriia</taxon>
        <taxon>Flavobacteriales</taxon>
        <taxon>Flavobacteriaceae</taxon>
        <taxon>Flavobacterium</taxon>
    </lineage>
</organism>
<evidence type="ECO:0008006" key="4">
    <source>
        <dbReference type="Google" id="ProtNLM"/>
    </source>
</evidence>
<dbReference type="Proteomes" id="UP000198336">
    <property type="component" value="Unassembled WGS sequence"/>
</dbReference>
<reference evidence="2 3" key="1">
    <citation type="submission" date="2016-11" db="EMBL/GenBank/DDBJ databases">
        <title>Whole genomes of Flavobacteriaceae.</title>
        <authorList>
            <person name="Stine C."/>
            <person name="Li C."/>
            <person name="Tadesse D."/>
        </authorList>
    </citation>
    <scope>NUCLEOTIDE SEQUENCE [LARGE SCALE GENOMIC DNA]</scope>
    <source>
        <strain evidence="2 3">CCUG 59446</strain>
    </source>
</reference>
<dbReference type="AlphaFoldDB" id="A0A226I888"/>
<name>A0A226I888_9FLAO</name>
<accession>A0A226I888</accession>
<comment type="caution">
    <text evidence="2">The sequence shown here is derived from an EMBL/GenBank/DDBJ whole genome shotgun (WGS) entry which is preliminary data.</text>
</comment>
<feature type="transmembrane region" description="Helical" evidence="1">
    <location>
        <begin position="21"/>
        <end position="44"/>
    </location>
</feature>
<evidence type="ECO:0000313" key="2">
    <source>
        <dbReference type="EMBL" id="OXB02628.1"/>
    </source>
</evidence>
<gene>
    <name evidence="2" type="ORF">B0A75_03125</name>
</gene>
<protein>
    <recommendedName>
        <fullName evidence="4">Phosphatidate cytidylyltransferase</fullName>
    </recommendedName>
</protein>
<keyword evidence="1" id="KW-1133">Transmembrane helix</keyword>
<proteinExistence type="predicted"/>
<feature type="transmembrane region" description="Helical" evidence="1">
    <location>
        <begin position="50"/>
        <end position="70"/>
    </location>
</feature>